<evidence type="ECO:0000313" key="1">
    <source>
        <dbReference type="EMBL" id="RKH00679.1"/>
    </source>
</evidence>
<protein>
    <submittedName>
        <fullName evidence="1">Uncharacterized protein</fullName>
    </submittedName>
</protein>
<sequence>MVPSIEKLLEIARTYWPSQEDPNQEPSPEAHLLRALWNKKLEKPGPWDVLIEQLRNAFPENSVGNITTASDACFWCAIYPSHSREPPGLHWVYVGCASIIAPVYTVYRVQFEYGERRTFRQLDLEPPAVEPAVTMSRLMESTMDLSLLPPDIANHPAPVFVGWKSPPKTTLFHALFTSYPDNLP</sequence>
<keyword evidence="2" id="KW-1185">Reference proteome</keyword>
<proteinExistence type="predicted"/>
<gene>
    <name evidence="1" type="ORF">D7X32_22830</name>
</gene>
<comment type="caution">
    <text evidence="1">The sequence shown here is derived from an EMBL/GenBank/DDBJ whole genome shotgun (WGS) entry which is preliminary data.</text>
</comment>
<dbReference type="Proteomes" id="UP000268313">
    <property type="component" value="Unassembled WGS sequence"/>
</dbReference>
<dbReference type="AlphaFoldDB" id="A0A3A8K0L3"/>
<reference evidence="2" key="1">
    <citation type="submission" date="2018-09" db="EMBL/GenBank/DDBJ databases">
        <authorList>
            <person name="Livingstone P.G."/>
            <person name="Whitworth D.E."/>
        </authorList>
    </citation>
    <scope>NUCLEOTIDE SEQUENCE [LARGE SCALE GENOMIC DNA]</scope>
    <source>
        <strain evidence="2">CA043D</strain>
    </source>
</reference>
<dbReference type="OrthoDB" id="5521692at2"/>
<accession>A0A3A8K0L3</accession>
<name>A0A3A8K0L3_9BACT</name>
<organism evidence="1 2">
    <name type="scientific">Corallococcus carmarthensis</name>
    <dbReference type="NCBI Taxonomy" id="2316728"/>
    <lineage>
        <taxon>Bacteria</taxon>
        <taxon>Pseudomonadati</taxon>
        <taxon>Myxococcota</taxon>
        <taxon>Myxococcia</taxon>
        <taxon>Myxococcales</taxon>
        <taxon>Cystobacterineae</taxon>
        <taxon>Myxococcaceae</taxon>
        <taxon>Corallococcus</taxon>
    </lineage>
</organism>
<evidence type="ECO:0000313" key="2">
    <source>
        <dbReference type="Proteomes" id="UP000268313"/>
    </source>
</evidence>
<dbReference type="RefSeq" id="WP_120604684.1">
    <property type="nucleotide sequence ID" value="NZ_RAWE01000088.1"/>
</dbReference>
<dbReference type="EMBL" id="RAWE01000088">
    <property type="protein sequence ID" value="RKH00679.1"/>
    <property type="molecule type" value="Genomic_DNA"/>
</dbReference>